<sequence>MTESTTGISRRTLVKGAAWSVPVLALAAATPMAAASTAAATVAWTNAGQILRLSVFNGGQVAGITALMTAPNQLSIQNTTTPIAGPLTIQIVSQYSSGLDLSLLGKPRGVGVRTLSGYTASGWNESEGAVLVSVPVVGTPLLWAPYTITSTFSVPGLAGNAAHTFDVGYMYGQNIDGLLNLSALITFNFTVIVRDASNAIVGGTSVTAPGSFLLNLSVL</sequence>
<keyword evidence="3" id="KW-1185">Reference proteome</keyword>
<comment type="caution">
    <text evidence="2">The sequence shown here is derived from an EMBL/GenBank/DDBJ whole genome shotgun (WGS) entry which is preliminary data.</text>
</comment>
<accession>A0A9W6M8T1</accession>
<evidence type="ECO:0000256" key="1">
    <source>
        <dbReference type="SAM" id="SignalP"/>
    </source>
</evidence>
<dbReference type="EMBL" id="BSET01000001">
    <property type="protein sequence ID" value="GLK01566.1"/>
    <property type="molecule type" value="Genomic_DNA"/>
</dbReference>
<protein>
    <submittedName>
        <fullName evidence="2">Uncharacterized protein</fullName>
    </submittedName>
</protein>
<organism evidence="2 3">
    <name type="scientific">Microbacterium keratanolyticum</name>
    <dbReference type="NCBI Taxonomy" id="67574"/>
    <lineage>
        <taxon>Bacteria</taxon>
        <taxon>Bacillati</taxon>
        <taxon>Actinomycetota</taxon>
        <taxon>Actinomycetes</taxon>
        <taxon>Micrococcales</taxon>
        <taxon>Microbacteriaceae</taxon>
        <taxon>Microbacterium</taxon>
    </lineage>
</organism>
<name>A0A9W6M8T1_9MICO</name>
<dbReference type="AlphaFoldDB" id="A0A9W6M8T1"/>
<dbReference type="InterPro" id="IPR006311">
    <property type="entry name" value="TAT_signal"/>
</dbReference>
<proteinExistence type="predicted"/>
<feature type="signal peptide" evidence="1">
    <location>
        <begin position="1"/>
        <end position="34"/>
    </location>
</feature>
<dbReference type="RefSeq" id="WP_204939195.1">
    <property type="nucleotide sequence ID" value="NZ_BAAAUM010000001.1"/>
</dbReference>
<gene>
    <name evidence="2" type="ORF">GCM10017596_12810</name>
</gene>
<keyword evidence="1" id="KW-0732">Signal</keyword>
<dbReference type="PROSITE" id="PS51318">
    <property type="entry name" value="TAT"/>
    <property type="match status" value="1"/>
</dbReference>
<dbReference type="Proteomes" id="UP001142325">
    <property type="component" value="Unassembled WGS sequence"/>
</dbReference>
<evidence type="ECO:0000313" key="3">
    <source>
        <dbReference type="Proteomes" id="UP001142325"/>
    </source>
</evidence>
<feature type="chain" id="PRO_5040773427" evidence="1">
    <location>
        <begin position="35"/>
        <end position="219"/>
    </location>
</feature>
<reference evidence="2" key="1">
    <citation type="journal article" date="2014" name="Int. J. Syst. Evol. Microbiol.">
        <title>Complete genome sequence of Corynebacterium casei LMG S-19264T (=DSM 44701T), isolated from a smear-ripened cheese.</title>
        <authorList>
            <consortium name="US DOE Joint Genome Institute (JGI-PGF)"/>
            <person name="Walter F."/>
            <person name="Albersmeier A."/>
            <person name="Kalinowski J."/>
            <person name="Ruckert C."/>
        </authorList>
    </citation>
    <scope>NUCLEOTIDE SEQUENCE</scope>
    <source>
        <strain evidence="2">VKM Ac-1958</strain>
    </source>
</reference>
<evidence type="ECO:0000313" key="2">
    <source>
        <dbReference type="EMBL" id="GLK01566.1"/>
    </source>
</evidence>
<reference evidence="2" key="2">
    <citation type="submission" date="2023-01" db="EMBL/GenBank/DDBJ databases">
        <authorList>
            <person name="Sun Q."/>
            <person name="Evtushenko L."/>
        </authorList>
    </citation>
    <scope>NUCLEOTIDE SEQUENCE</scope>
    <source>
        <strain evidence="2">VKM Ac-1958</strain>
    </source>
</reference>